<keyword evidence="6" id="KW-0732">Signal</keyword>
<evidence type="ECO:0000256" key="4">
    <source>
        <dbReference type="ARBA" id="ARBA00023121"/>
    </source>
</evidence>
<comment type="similarity">
    <text evidence="2">Belongs to the plant LTP family.</text>
</comment>
<organism evidence="8 9">
    <name type="scientific">Rubus argutus</name>
    <name type="common">Southern blackberry</name>
    <dbReference type="NCBI Taxonomy" id="59490"/>
    <lineage>
        <taxon>Eukaryota</taxon>
        <taxon>Viridiplantae</taxon>
        <taxon>Streptophyta</taxon>
        <taxon>Embryophyta</taxon>
        <taxon>Tracheophyta</taxon>
        <taxon>Spermatophyta</taxon>
        <taxon>Magnoliopsida</taxon>
        <taxon>eudicotyledons</taxon>
        <taxon>Gunneridae</taxon>
        <taxon>Pentapetalae</taxon>
        <taxon>rosids</taxon>
        <taxon>fabids</taxon>
        <taxon>Rosales</taxon>
        <taxon>Rosaceae</taxon>
        <taxon>Rosoideae</taxon>
        <taxon>Rosoideae incertae sedis</taxon>
        <taxon>Rubus</taxon>
    </lineage>
</organism>
<gene>
    <name evidence="8" type="ORF">M0R45_012806</name>
</gene>
<dbReference type="CDD" id="cd01960">
    <property type="entry name" value="nsLTP1"/>
    <property type="match status" value="1"/>
</dbReference>
<comment type="function">
    <text evidence="1">Plant non-specific lipid-transfer proteins transfer phospholipids as well as galactolipids across membranes. May play a role in wax or cutin deposition in the cell walls of expanding epidermal cells and certain secretory tissues.</text>
</comment>
<dbReference type="EMBL" id="JBEDUW010000003">
    <property type="protein sequence ID" value="KAK9935933.1"/>
    <property type="molecule type" value="Genomic_DNA"/>
</dbReference>
<dbReference type="InterPro" id="IPR000528">
    <property type="entry name" value="Plant_nsLTP"/>
</dbReference>
<evidence type="ECO:0000313" key="8">
    <source>
        <dbReference type="EMBL" id="KAK9935933.1"/>
    </source>
</evidence>
<dbReference type="SUPFAM" id="SSF47699">
    <property type="entry name" value="Bifunctional inhibitor/lipid-transfer protein/seed storage 2S albumin"/>
    <property type="match status" value="1"/>
</dbReference>
<keyword evidence="9" id="KW-1185">Reference proteome</keyword>
<reference evidence="8 9" key="1">
    <citation type="journal article" date="2023" name="G3 (Bethesda)">
        <title>A chromosome-length genome assembly and annotation of blackberry (Rubus argutus, cv. 'Hillquist').</title>
        <authorList>
            <person name="Bruna T."/>
            <person name="Aryal R."/>
            <person name="Dudchenko O."/>
            <person name="Sargent D.J."/>
            <person name="Mead D."/>
            <person name="Buti M."/>
            <person name="Cavallini A."/>
            <person name="Hytonen T."/>
            <person name="Andres J."/>
            <person name="Pham M."/>
            <person name="Weisz D."/>
            <person name="Mascagni F."/>
            <person name="Usai G."/>
            <person name="Natali L."/>
            <person name="Bassil N."/>
            <person name="Fernandez G.E."/>
            <person name="Lomsadze A."/>
            <person name="Armour M."/>
            <person name="Olukolu B."/>
            <person name="Poorten T."/>
            <person name="Britton C."/>
            <person name="Davik J."/>
            <person name="Ashrafi H."/>
            <person name="Aiden E.L."/>
            <person name="Borodovsky M."/>
            <person name="Worthington M."/>
        </authorList>
    </citation>
    <scope>NUCLEOTIDE SEQUENCE [LARGE SCALE GENOMIC DNA]</scope>
    <source>
        <strain evidence="8">PI 553951</strain>
    </source>
</reference>
<evidence type="ECO:0000259" key="7">
    <source>
        <dbReference type="Pfam" id="PF00234"/>
    </source>
</evidence>
<dbReference type="InterPro" id="IPR016140">
    <property type="entry name" value="Bifunc_inhib/LTP/seed_store"/>
</dbReference>
<evidence type="ECO:0000256" key="3">
    <source>
        <dbReference type="ARBA" id="ARBA00022448"/>
    </source>
</evidence>
<evidence type="ECO:0000256" key="2">
    <source>
        <dbReference type="ARBA" id="ARBA00009748"/>
    </source>
</evidence>
<dbReference type="GO" id="GO:0008289">
    <property type="term" value="F:lipid binding"/>
    <property type="evidence" value="ECO:0007669"/>
    <property type="project" value="UniProtKB-KW"/>
</dbReference>
<evidence type="ECO:0000256" key="6">
    <source>
        <dbReference type="SAM" id="SignalP"/>
    </source>
</evidence>
<evidence type="ECO:0000256" key="1">
    <source>
        <dbReference type="ARBA" id="ARBA00003211"/>
    </source>
</evidence>
<dbReference type="Proteomes" id="UP001457282">
    <property type="component" value="Unassembled WGS sequence"/>
</dbReference>
<evidence type="ECO:0000256" key="5">
    <source>
        <dbReference type="ARBA" id="ARBA00023157"/>
    </source>
</evidence>
<dbReference type="PANTHER" id="PTHR33076">
    <property type="entry name" value="NON-SPECIFIC LIPID-TRANSFER PROTEIN 2-RELATED"/>
    <property type="match status" value="1"/>
</dbReference>
<accession>A0AAW1XGA8</accession>
<feature type="domain" description="Bifunctional inhibitor/plant lipid transfer protein/seed storage helical" evidence="7">
    <location>
        <begin position="35"/>
        <end position="112"/>
    </location>
</feature>
<sequence length="122" mass="12634">MENKMAAGLSLFAFALAVVMAIVLNACPANGDITCKDALLCVLPCEPFLASSGPPTPSFSCCAGVAKVAAQATTPAIRKSLCECLKTAATGIQIDPPKLEQLPQFCKVSLPVTLDPHINCSQ</sequence>
<keyword evidence="4" id="KW-0446">Lipid-binding</keyword>
<dbReference type="AlphaFoldDB" id="A0AAW1XGA8"/>
<protein>
    <recommendedName>
        <fullName evidence="7">Bifunctional inhibitor/plant lipid transfer protein/seed storage helical domain-containing protein</fullName>
    </recommendedName>
</protein>
<feature type="signal peptide" evidence="6">
    <location>
        <begin position="1"/>
        <end position="21"/>
    </location>
</feature>
<dbReference type="Pfam" id="PF00234">
    <property type="entry name" value="Tryp_alpha_amyl"/>
    <property type="match status" value="1"/>
</dbReference>
<keyword evidence="5" id="KW-1015">Disulfide bond</keyword>
<evidence type="ECO:0000313" key="9">
    <source>
        <dbReference type="Proteomes" id="UP001457282"/>
    </source>
</evidence>
<dbReference type="GO" id="GO:0006869">
    <property type="term" value="P:lipid transport"/>
    <property type="evidence" value="ECO:0007669"/>
    <property type="project" value="InterPro"/>
</dbReference>
<dbReference type="PRINTS" id="PR00382">
    <property type="entry name" value="LIPIDTRNSFER"/>
</dbReference>
<dbReference type="Gene3D" id="1.10.110.10">
    <property type="entry name" value="Plant lipid-transfer and hydrophobic proteins"/>
    <property type="match status" value="1"/>
</dbReference>
<name>A0AAW1XGA8_RUBAR</name>
<feature type="chain" id="PRO_5043743989" description="Bifunctional inhibitor/plant lipid transfer protein/seed storage helical domain-containing protein" evidence="6">
    <location>
        <begin position="22"/>
        <end position="122"/>
    </location>
</feature>
<dbReference type="InterPro" id="IPR036312">
    <property type="entry name" value="Bifun_inhib/LTP/seed_sf"/>
</dbReference>
<comment type="caution">
    <text evidence="8">The sequence shown here is derived from an EMBL/GenBank/DDBJ whole genome shotgun (WGS) entry which is preliminary data.</text>
</comment>
<keyword evidence="3" id="KW-0813">Transport</keyword>
<proteinExistence type="inferred from homology"/>